<sequence length="281" mass="32306">MKHKTMIMLLTSLLAAGSIQANERVNISKEVTGIAGLTPKEDLYNLSVFDNNFILPVYQTQSANQVYYAPQNPNTGEISETNVQFQFSLKYGIANNLFTDNDGFYIAYSQISNWQAYDKSAYFRDSQYQPQVFWFWQHSDESEVWQSTSIGFEHQSNGKGGVYERSWNRAYMEFSLAFDELEVSIKPWIRTDFSNIDYNPDIEDYMGYGSVRGDWYVGEHQISLTVRNLLESGFSKGYEELSWRFPIYKGIKGYLKLQSGYGLTISDYNHFDNAVGIGIAL</sequence>
<comment type="subunit">
    <text evidence="4 18">Homodimer; dimerization is reversible, and the dimeric form is the active one.</text>
</comment>
<comment type="caution">
    <text evidence="19">The sequence shown here is derived from an EMBL/GenBank/DDBJ whole genome shotgun (WGS) entry which is preliminary data.</text>
</comment>
<keyword evidence="10 18" id="KW-0479">Metal-binding</keyword>
<evidence type="ECO:0000256" key="1">
    <source>
        <dbReference type="ARBA" id="ARBA00000111"/>
    </source>
</evidence>
<evidence type="ECO:0000256" key="4">
    <source>
        <dbReference type="ARBA" id="ARBA00011702"/>
    </source>
</evidence>
<dbReference type="Proteomes" id="UP000604898">
    <property type="component" value="Unassembled WGS sequence"/>
</dbReference>
<evidence type="ECO:0000256" key="12">
    <source>
        <dbReference type="ARBA" id="ARBA00022801"/>
    </source>
</evidence>
<comment type="catalytic activity">
    <reaction evidence="1 18">
        <text>a 1,2-diacyl-sn-glycero-3-phosphocholine + H2O = a 2-acyl-sn-glycero-3-phosphocholine + a fatty acid + H(+)</text>
        <dbReference type="Rhea" id="RHEA:18689"/>
        <dbReference type="ChEBI" id="CHEBI:15377"/>
        <dbReference type="ChEBI" id="CHEBI:15378"/>
        <dbReference type="ChEBI" id="CHEBI:28868"/>
        <dbReference type="ChEBI" id="CHEBI:57643"/>
        <dbReference type="ChEBI" id="CHEBI:57875"/>
        <dbReference type="EC" id="3.1.1.32"/>
    </reaction>
</comment>
<evidence type="ECO:0000256" key="16">
    <source>
        <dbReference type="ARBA" id="ARBA00023136"/>
    </source>
</evidence>
<dbReference type="InterPro" id="IPR036541">
    <property type="entry name" value="PLipase_A1_sf"/>
</dbReference>
<comment type="catalytic activity">
    <reaction evidence="2 18">
        <text>a 1,2-diacyl-sn-glycero-3-phosphocholine + H2O = a 1-acyl-sn-glycero-3-phosphocholine + a fatty acid + H(+)</text>
        <dbReference type="Rhea" id="RHEA:15801"/>
        <dbReference type="ChEBI" id="CHEBI:15377"/>
        <dbReference type="ChEBI" id="CHEBI:15378"/>
        <dbReference type="ChEBI" id="CHEBI:28868"/>
        <dbReference type="ChEBI" id="CHEBI:57643"/>
        <dbReference type="ChEBI" id="CHEBI:58168"/>
        <dbReference type="EC" id="3.1.1.4"/>
    </reaction>
</comment>
<keyword evidence="15 18" id="KW-0443">Lipid metabolism</keyword>
<evidence type="ECO:0000256" key="8">
    <source>
        <dbReference type="ARBA" id="ARBA00022452"/>
    </source>
</evidence>
<dbReference type="Gene3D" id="2.40.230.10">
    <property type="entry name" value="Phospholipase A1"/>
    <property type="match status" value="1"/>
</dbReference>
<keyword evidence="16" id="KW-0472">Membrane</keyword>
<comment type="function">
    <text evidence="18">Hydrolysis of phosphatidylcholine with phospholipase A2 (EC 3.1.1.4) and phospholipase A1 (EC 3.1.1.32) activities.</text>
</comment>
<keyword evidence="20" id="KW-1185">Reference proteome</keyword>
<evidence type="ECO:0000313" key="20">
    <source>
        <dbReference type="Proteomes" id="UP000604898"/>
    </source>
</evidence>
<dbReference type="Pfam" id="PF02253">
    <property type="entry name" value="PLA1"/>
    <property type="match status" value="1"/>
</dbReference>
<name>A0ABS1SU85_9GAMM</name>
<proteinExistence type="inferred from homology"/>
<keyword evidence="9" id="KW-0812">Transmembrane</keyword>
<dbReference type="EMBL" id="JAESVD010000001">
    <property type="protein sequence ID" value="MBL4912090.1"/>
    <property type="molecule type" value="Genomic_DNA"/>
</dbReference>
<evidence type="ECO:0000256" key="2">
    <source>
        <dbReference type="ARBA" id="ARBA00001604"/>
    </source>
</evidence>
<dbReference type="PRINTS" id="PR01486">
    <property type="entry name" value="PHPHLIPASEA1"/>
</dbReference>
<evidence type="ECO:0000313" key="19">
    <source>
        <dbReference type="EMBL" id="MBL4912090.1"/>
    </source>
</evidence>
<evidence type="ECO:0000256" key="17">
    <source>
        <dbReference type="ARBA" id="ARBA00023237"/>
    </source>
</evidence>
<gene>
    <name evidence="19" type="ORF">JMA39_02910</name>
</gene>
<evidence type="ECO:0000256" key="7">
    <source>
        <dbReference type="ARBA" id="ARBA00021726"/>
    </source>
</evidence>
<dbReference type="InterPro" id="IPR003187">
    <property type="entry name" value="PLipase_A1"/>
</dbReference>
<feature type="chain" id="PRO_5045005503" description="Phospholipase A1" evidence="18">
    <location>
        <begin position="22"/>
        <end position="281"/>
    </location>
</feature>
<evidence type="ECO:0000256" key="18">
    <source>
        <dbReference type="RuleBase" id="RU366027"/>
    </source>
</evidence>
<keyword evidence="13 18" id="KW-0106">Calcium</keyword>
<dbReference type="EC" id="3.1.1.32" evidence="5 18"/>
<comment type="cofactor">
    <cofactor evidence="18">
        <name>Ca(2+)</name>
        <dbReference type="ChEBI" id="CHEBI:29108"/>
    </cofactor>
    <text evidence="18">Binds 1 Ca(2+) ion per monomer. In the dimeric form the Ca(2+) is bound by different amino acids with binding of each Ca(2+) shared with ligands coming from each monomer. The Ca(2+) ion may have a role in catalysis.</text>
</comment>
<evidence type="ECO:0000256" key="5">
    <source>
        <dbReference type="ARBA" id="ARBA00013179"/>
    </source>
</evidence>
<dbReference type="PANTHER" id="PTHR40457">
    <property type="entry name" value="PHOSPHOLIPASE A1"/>
    <property type="match status" value="1"/>
</dbReference>
<keyword evidence="8" id="KW-1134">Transmembrane beta strand</keyword>
<dbReference type="PANTHER" id="PTHR40457:SF1">
    <property type="entry name" value="PHOSPHOLIPASE A1"/>
    <property type="match status" value="1"/>
</dbReference>
<dbReference type="SUPFAM" id="SSF56931">
    <property type="entry name" value="Outer membrane phospholipase A (OMPLA)"/>
    <property type="match status" value="1"/>
</dbReference>
<keyword evidence="17 18" id="KW-0998">Cell outer membrane</keyword>
<evidence type="ECO:0000256" key="14">
    <source>
        <dbReference type="ARBA" id="ARBA00022963"/>
    </source>
</evidence>
<keyword evidence="11 18" id="KW-0732">Signal</keyword>
<comment type="subcellular location">
    <subcellularLocation>
        <location evidence="18">Cell outer membrane</location>
        <topology evidence="18">Multi-pass membrane protein</topology>
    </subcellularLocation>
    <text evidence="18">One of the very few enzymes located there.</text>
</comment>
<comment type="similarity">
    <text evidence="3 18">Belongs to the phospholipase A1 family.</text>
</comment>
<feature type="signal peptide" evidence="18">
    <location>
        <begin position="1"/>
        <end position="21"/>
    </location>
</feature>
<evidence type="ECO:0000256" key="15">
    <source>
        <dbReference type="ARBA" id="ARBA00023098"/>
    </source>
</evidence>
<dbReference type="EC" id="3.1.1.4" evidence="6 18"/>
<evidence type="ECO:0000256" key="11">
    <source>
        <dbReference type="ARBA" id="ARBA00022729"/>
    </source>
</evidence>
<evidence type="ECO:0000256" key="6">
    <source>
        <dbReference type="ARBA" id="ARBA00013278"/>
    </source>
</evidence>
<reference evidence="19 20" key="1">
    <citation type="submission" date="2021-01" db="EMBL/GenBank/DDBJ databases">
        <title>Genome sequence of Shewanella schlegeliana JCM 11561.</title>
        <authorList>
            <person name="Zhang H."/>
            <person name="Li C."/>
        </authorList>
    </citation>
    <scope>NUCLEOTIDE SEQUENCE [LARGE SCALE GENOMIC DNA]</scope>
    <source>
        <strain evidence="19 20">JCM 11561</strain>
    </source>
</reference>
<accession>A0ABS1SU85</accession>
<keyword evidence="12 18" id="KW-0378">Hydrolase</keyword>
<evidence type="ECO:0000256" key="9">
    <source>
        <dbReference type="ARBA" id="ARBA00022692"/>
    </source>
</evidence>
<evidence type="ECO:0000256" key="13">
    <source>
        <dbReference type="ARBA" id="ARBA00022837"/>
    </source>
</evidence>
<organism evidence="19 20">
    <name type="scientific">Shewanella schlegeliana</name>
    <dbReference type="NCBI Taxonomy" id="190308"/>
    <lineage>
        <taxon>Bacteria</taxon>
        <taxon>Pseudomonadati</taxon>
        <taxon>Pseudomonadota</taxon>
        <taxon>Gammaproteobacteria</taxon>
        <taxon>Alteromonadales</taxon>
        <taxon>Shewanellaceae</taxon>
        <taxon>Shewanella</taxon>
    </lineage>
</organism>
<protein>
    <recommendedName>
        <fullName evidence="7 18">Phospholipase A1</fullName>
        <ecNumber evidence="5 18">3.1.1.32</ecNumber>
        <ecNumber evidence="6 18">3.1.1.4</ecNumber>
    </recommendedName>
    <alternativeName>
        <fullName evidence="18">Phosphatidylcholine 1-acylhydrolase</fullName>
    </alternativeName>
</protein>
<evidence type="ECO:0000256" key="10">
    <source>
        <dbReference type="ARBA" id="ARBA00022723"/>
    </source>
</evidence>
<keyword evidence="14 18" id="KW-0442">Lipid degradation</keyword>
<dbReference type="RefSeq" id="WP_202720315.1">
    <property type="nucleotide sequence ID" value="NZ_BPEX01000018.1"/>
</dbReference>
<evidence type="ECO:0000256" key="3">
    <source>
        <dbReference type="ARBA" id="ARBA00010525"/>
    </source>
</evidence>